<gene>
    <name evidence="2" type="ORF">ACFH04_01695</name>
</gene>
<feature type="region of interest" description="Disordered" evidence="1">
    <location>
        <begin position="49"/>
        <end position="68"/>
    </location>
</feature>
<dbReference type="Proteomes" id="UP001589887">
    <property type="component" value="Unassembled WGS sequence"/>
</dbReference>
<feature type="compositionally biased region" description="Basic and acidic residues" evidence="1">
    <location>
        <begin position="1"/>
        <end position="13"/>
    </location>
</feature>
<comment type="caution">
    <text evidence="2">The sequence shown here is derived from an EMBL/GenBank/DDBJ whole genome shotgun (WGS) entry which is preliminary data.</text>
</comment>
<name>A0ABV6TD73_9ACTN</name>
<reference evidence="2 3" key="1">
    <citation type="submission" date="2024-09" db="EMBL/GenBank/DDBJ databases">
        <authorList>
            <person name="Sun Q."/>
            <person name="Mori K."/>
        </authorList>
    </citation>
    <scope>NUCLEOTIDE SEQUENCE [LARGE SCALE GENOMIC DNA]</scope>
    <source>
        <strain evidence="2 3">JCM 4557</strain>
    </source>
</reference>
<proteinExistence type="predicted"/>
<dbReference type="RefSeq" id="WP_394316302.1">
    <property type="nucleotide sequence ID" value="NZ_JBHMQV010000001.1"/>
</dbReference>
<dbReference type="EMBL" id="JBHMQV010000001">
    <property type="protein sequence ID" value="MFC0842450.1"/>
    <property type="molecule type" value="Genomic_DNA"/>
</dbReference>
<evidence type="ECO:0000313" key="3">
    <source>
        <dbReference type="Proteomes" id="UP001589887"/>
    </source>
</evidence>
<evidence type="ECO:0000313" key="2">
    <source>
        <dbReference type="EMBL" id="MFC0842450.1"/>
    </source>
</evidence>
<feature type="region of interest" description="Disordered" evidence="1">
    <location>
        <begin position="1"/>
        <end position="38"/>
    </location>
</feature>
<protein>
    <submittedName>
        <fullName evidence="2">Uncharacterized protein</fullName>
    </submittedName>
</protein>
<keyword evidence="3" id="KW-1185">Reference proteome</keyword>
<accession>A0ABV6TD73</accession>
<sequence>MEVLEPVRLETATKEPPSPGSISSADVGWAGDCPGGVRDTSNRFLSRISASRSRGSAAPSSTAARSWA</sequence>
<organism evidence="2 3">
    <name type="scientific">Streptomyces noboritoensis</name>
    <dbReference type="NCBI Taxonomy" id="67337"/>
    <lineage>
        <taxon>Bacteria</taxon>
        <taxon>Bacillati</taxon>
        <taxon>Actinomycetota</taxon>
        <taxon>Actinomycetes</taxon>
        <taxon>Kitasatosporales</taxon>
        <taxon>Streptomycetaceae</taxon>
        <taxon>Streptomyces</taxon>
    </lineage>
</organism>
<evidence type="ECO:0000256" key="1">
    <source>
        <dbReference type="SAM" id="MobiDB-lite"/>
    </source>
</evidence>